<keyword evidence="9" id="KW-0472">Membrane</keyword>
<dbReference type="STRING" id="1184609.KILIM_026_00450"/>
<dbReference type="InterPro" id="IPR003594">
    <property type="entry name" value="HATPase_dom"/>
</dbReference>
<keyword evidence="12" id="KW-1185">Reference proteome</keyword>
<keyword evidence="6 11" id="KW-0418">Kinase</keyword>
<evidence type="ECO:0000256" key="2">
    <source>
        <dbReference type="ARBA" id="ARBA00012438"/>
    </source>
</evidence>
<evidence type="ECO:0000256" key="6">
    <source>
        <dbReference type="ARBA" id="ARBA00022777"/>
    </source>
</evidence>
<feature type="transmembrane region" description="Helical" evidence="9">
    <location>
        <begin position="20"/>
        <end position="36"/>
    </location>
</feature>
<comment type="catalytic activity">
    <reaction evidence="1">
        <text>ATP + protein L-histidine = ADP + protein N-phospho-L-histidine.</text>
        <dbReference type="EC" id="2.7.13.3"/>
    </reaction>
</comment>
<evidence type="ECO:0000256" key="7">
    <source>
        <dbReference type="ARBA" id="ARBA00022840"/>
    </source>
</evidence>
<dbReference type="Gene3D" id="3.30.565.10">
    <property type="entry name" value="Histidine kinase-like ATPase, C-terminal domain"/>
    <property type="match status" value="1"/>
</dbReference>
<evidence type="ECO:0000313" key="11">
    <source>
        <dbReference type="EMBL" id="GAB95774.1"/>
    </source>
</evidence>
<evidence type="ECO:0000256" key="4">
    <source>
        <dbReference type="ARBA" id="ARBA00022679"/>
    </source>
</evidence>
<feature type="transmembrane region" description="Helical" evidence="9">
    <location>
        <begin position="92"/>
        <end position="109"/>
    </location>
</feature>
<dbReference type="InterPro" id="IPR036890">
    <property type="entry name" value="HATPase_C_sf"/>
</dbReference>
<evidence type="ECO:0000313" key="12">
    <source>
        <dbReference type="Proteomes" id="UP000008366"/>
    </source>
</evidence>
<keyword evidence="8" id="KW-0902">Two-component regulatory system</keyword>
<keyword evidence="9" id="KW-0812">Transmembrane</keyword>
<keyword evidence="7" id="KW-0067">ATP-binding</keyword>
<evidence type="ECO:0000256" key="9">
    <source>
        <dbReference type="SAM" id="Phobius"/>
    </source>
</evidence>
<dbReference type="SMART" id="SM00387">
    <property type="entry name" value="HATPase_c"/>
    <property type="match status" value="1"/>
</dbReference>
<dbReference type="GO" id="GO:0016020">
    <property type="term" value="C:membrane"/>
    <property type="evidence" value="ECO:0007669"/>
    <property type="project" value="InterPro"/>
</dbReference>
<dbReference type="RefSeq" id="WP_006592306.1">
    <property type="nucleotide sequence ID" value="NZ_BAHD01000026.1"/>
</dbReference>
<dbReference type="Pfam" id="PF02518">
    <property type="entry name" value="HATPase_c"/>
    <property type="match status" value="1"/>
</dbReference>
<evidence type="ECO:0000256" key="5">
    <source>
        <dbReference type="ARBA" id="ARBA00022741"/>
    </source>
</evidence>
<feature type="transmembrane region" description="Helical" evidence="9">
    <location>
        <begin position="146"/>
        <end position="172"/>
    </location>
</feature>
<gene>
    <name evidence="11" type="ORF">KILIM_026_00450</name>
</gene>
<dbReference type="InterPro" id="IPR050482">
    <property type="entry name" value="Sensor_HK_TwoCompSys"/>
</dbReference>
<dbReference type="OrthoDB" id="5242012at2"/>
<dbReference type="Proteomes" id="UP000008366">
    <property type="component" value="Unassembled WGS sequence"/>
</dbReference>
<comment type="caution">
    <text evidence="11">The sequence shown here is derived from an EMBL/GenBank/DDBJ whole genome shotgun (WGS) entry which is preliminary data.</text>
</comment>
<sequence>MTGGSGAARRLQRVLRANQVGLWGSVLVLVVLRLTLTADTGLTVGVLMLTAGGVALLVAEYWVRRGRLALVAVLIVVANWIPAVGVAYATPFITPVGLFALLVPVVLLLDYLSPRVLTRVAMGTVLATATLAGVGEWRRTQATAAMTAPTITIPLVVLFVFGVVGVLSAGLVQHTRRLTEQAEALRLSRSRLASAADDARRGIERDLHDGAQQRLSTLSVRLGRARRLLPGEPTQAEQVLTAAQEELHEAIKELRDLAHGIYPMLLEQRGLAQALAAAARRATRPCSVEAPGLARYPAAVENAVYFCCLEAIHNADRHSGATAITLRLRHDDDALAFTVSDDGSGFDALAVTSRGLTGMVDRIRAAGGTLSIDSTPGVGTVVAGRLPAVVLPPS</sequence>
<accession>K6XAC3</accession>
<keyword evidence="9" id="KW-1133">Transmembrane helix</keyword>
<dbReference type="InterPro" id="IPR011712">
    <property type="entry name" value="Sig_transdc_His_kin_sub3_dim/P"/>
</dbReference>
<dbReference type="PANTHER" id="PTHR24421:SF10">
    <property type="entry name" value="NITRATE_NITRITE SENSOR PROTEIN NARQ"/>
    <property type="match status" value="1"/>
</dbReference>
<evidence type="ECO:0000256" key="3">
    <source>
        <dbReference type="ARBA" id="ARBA00022553"/>
    </source>
</evidence>
<dbReference type="GO" id="GO:0005524">
    <property type="term" value="F:ATP binding"/>
    <property type="evidence" value="ECO:0007669"/>
    <property type="project" value="UniProtKB-KW"/>
</dbReference>
<dbReference type="SUPFAM" id="SSF55874">
    <property type="entry name" value="ATPase domain of HSP90 chaperone/DNA topoisomerase II/histidine kinase"/>
    <property type="match status" value="1"/>
</dbReference>
<evidence type="ECO:0000256" key="8">
    <source>
        <dbReference type="ARBA" id="ARBA00023012"/>
    </source>
</evidence>
<dbReference type="PANTHER" id="PTHR24421">
    <property type="entry name" value="NITRATE/NITRITE SENSOR PROTEIN NARX-RELATED"/>
    <property type="match status" value="1"/>
</dbReference>
<name>K6XAC3_9MICO</name>
<keyword evidence="4" id="KW-0808">Transferase</keyword>
<dbReference type="Gene3D" id="1.20.5.1930">
    <property type="match status" value="1"/>
</dbReference>
<dbReference type="CDD" id="cd16917">
    <property type="entry name" value="HATPase_UhpB-NarQ-NarX-like"/>
    <property type="match status" value="1"/>
</dbReference>
<dbReference type="EC" id="2.7.13.3" evidence="2"/>
<feature type="domain" description="Histidine kinase/HSP90-like ATPase" evidence="10">
    <location>
        <begin position="299"/>
        <end position="390"/>
    </location>
</feature>
<reference evidence="11 12" key="1">
    <citation type="submission" date="2012-08" db="EMBL/GenBank/DDBJ databases">
        <title>Whole genome shotgun sequence of Kineosphaera limosa NBRC 100340.</title>
        <authorList>
            <person name="Yoshida I."/>
            <person name="Isaki S."/>
            <person name="Hosoyama A."/>
            <person name="Tsuchikane K."/>
            <person name="Katsumata H."/>
            <person name="Ando Y."/>
            <person name="Ohji S."/>
            <person name="Hamada M."/>
            <person name="Tamura T."/>
            <person name="Yamazoe A."/>
            <person name="Yamazaki S."/>
            <person name="Fujita N."/>
        </authorList>
    </citation>
    <scope>NUCLEOTIDE SEQUENCE [LARGE SCALE GENOMIC DNA]</scope>
    <source>
        <strain evidence="11 12">NBRC 100340</strain>
    </source>
</reference>
<dbReference type="EMBL" id="BAHD01000026">
    <property type="protein sequence ID" value="GAB95774.1"/>
    <property type="molecule type" value="Genomic_DNA"/>
</dbReference>
<evidence type="ECO:0000259" key="10">
    <source>
        <dbReference type="SMART" id="SM00387"/>
    </source>
</evidence>
<dbReference type="GO" id="GO:0046983">
    <property type="term" value="F:protein dimerization activity"/>
    <property type="evidence" value="ECO:0007669"/>
    <property type="project" value="InterPro"/>
</dbReference>
<dbReference type="Pfam" id="PF07730">
    <property type="entry name" value="HisKA_3"/>
    <property type="match status" value="1"/>
</dbReference>
<feature type="transmembrane region" description="Helical" evidence="9">
    <location>
        <begin position="116"/>
        <end position="134"/>
    </location>
</feature>
<keyword evidence="3" id="KW-0597">Phosphoprotein</keyword>
<protein>
    <recommendedName>
        <fullName evidence="2">histidine kinase</fullName>
        <ecNumber evidence="2">2.7.13.3</ecNumber>
    </recommendedName>
</protein>
<proteinExistence type="predicted"/>
<organism evidence="11 12">
    <name type="scientific">Kineosphaera limosa NBRC 100340</name>
    <dbReference type="NCBI Taxonomy" id="1184609"/>
    <lineage>
        <taxon>Bacteria</taxon>
        <taxon>Bacillati</taxon>
        <taxon>Actinomycetota</taxon>
        <taxon>Actinomycetes</taxon>
        <taxon>Micrococcales</taxon>
        <taxon>Dermatophilaceae</taxon>
        <taxon>Kineosphaera</taxon>
    </lineage>
</organism>
<keyword evidence="5" id="KW-0547">Nucleotide-binding</keyword>
<dbReference type="GO" id="GO:0000155">
    <property type="term" value="F:phosphorelay sensor kinase activity"/>
    <property type="evidence" value="ECO:0007669"/>
    <property type="project" value="InterPro"/>
</dbReference>
<feature type="transmembrane region" description="Helical" evidence="9">
    <location>
        <begin position="68"/>
        <end position="86"/>
    </location>
</feature>
<dbReference type="eggNOG" id="COG4585">
    <property type="taxonomic scope" value="Bacteria"/>
</dbReference>
<feature type="transmembrane region" description="Helical" evidence="9">
    <location>
        <begin position="42"/>
        <end position="63"/>
    </location>
</feature>
<evidence type="ECO:0000256" key="1">
    <source>
        <dbReference type="ARBA" id="ARBA00000085"/>
    </source>
</evidence>
<dbReference type="AlphaFoldDB" id="K6XAC3"/>